<proteinExistence type="predicted"/>
<name>A0ABV5G621_9MICC</name>
<protein>
    <recommendedName>
        <fullName evidence="3">Secreted protein</fullName>
    </recommendedName>
</protein>
<gene>
    <name evidence="1" type="ORF">ACFFX0_25665</name>
</gene>
<evidence type="ECO:0008006" key="3">
    <source>
        <dbReference type="Google" id="ProtNLM"/>
    </source>
</evidence>
<accession>A0ABV5G621</accession>
<dbReference type="EMBL" id="JBHMFI010000002">
    <property type="protein sequence ID" value="MFB9074395.1"/>
    <property type="molecule type" value="Genomic_DNA"/>
</dbReference>
<organism evidence="1 2">
    <name type="scientific">Citricoccus parietis</name>
    <dbReference type="NCBI Taxonomy" id="592307"/>
    <lineage>
        <taxon>Bacteria</taxon>
        <taxon>Bacillati</taxon>
        <taxon>Actinomycetota</taxon>
        <taxon>Actinomycetes</taxon>
        <taxon>Micrococcales</taxon>
        <taxon>Micrococcaceae</taxon>
        <taxon>Citricoccus</taxon>
    </lineage>
</organism>
<evidence type="ECO:0000313" key="2">
    <source>
        <dbReference type="Proteomes" id="UP001589575"/>
    </source>
</evidence>
<dbReference type="Proteomes" id="UP001589575">
    <property type="component" value="Unassembled WGS sequence"/>
</dbReference>
<comment type="caution">
    <text evidence="1">The sequence shown here is derived from an EMBL/GenBank/DDBJ whole genome shotgun (WGS) entry which is preliminary data.</text>
</comment>
<sequence>MRQGRPELCLILFLQRQEPPHRGMEIGVDHRLLGRLVRQQRLRGRCEFVHGEHAGGHQIVLHRVQHVRVGRLG</sequence>
<reference evidence="1 2" key="1">
    <citation type="submission" date="2024-09" db="EMBL/GenBank/DDBJ databases">
        <authorList>
            <person name="Sun Q."/>
            <person name="Mori K."/>
        </authorList>
    </citation>
    <scope>NUCLEOTIDE SEQUENCE [LARGE SCALE GENOMIC DNA]</scope>
    <source>
        <strain evidence="1 2">CCM 7609</strain>
    </source>
</reference>
<evidence type="ECO:0000313" key="1">
    <source>
        <dbReference type="EMBL" id="MFB9074395.1"/>
    </source>
</evidence>
<keyword evidence="2" id="KW-1185">Reference proteome</keyword>